<dbReference type="InterPro" id="IPR038735">
    <property type="entry name" value="MSMEG_1276-like_NTP-PPase_dom"/>
</dbReference>
<evidence type="ECO:0000313" key="1">
    <source>
        <dbReference type="EMBL" id="PYZ96845.1"/>
    </source>
</evidence>
<keyword evidence="2" id="KW-1185">Reference proteome</keyword>
<organism evidence="1 2">
    <name type="scientific">Alteribacter lacisalsi</name>
    <dbReference type="NCBI Taxonomy" id="2045244"/>
    <lineage>
        <taxon>Bacteria</taxon>
        <taxon>Bacillati</taxon>
        <taxon>Bacillota</taxon>
        <taxon>Bacilli</taxon>
        <taxon>Bacillales</taxon>
        <taxon>Bacillaceae</taxon>
        <taxon>Alteribacter</taxon>
    </lineage>
</organism>
<proteinExistence type="predicted"/>
<dbReference type="CDD" id="cd11532">
    <property type="entry name" value="NTP-PPase_COG4997"/>
    <property type="match status" value="1"/>
</dbReference>
<dbReference type="EMBL" id="PDOF01000002">
    <property type="protein sequence ID" value="PYZ96845.1"/>
    <property type="molecule type" value="Genomic_DNA"/>
</dbReference>
<protein>
    <submittedName>
        <fullName evidence="1">Phosphoribosyl-ATP pyrophosphohydrolase</fullName>
    </submittedName>
</protein>
<keyword evidence="1" id="KW-0378">Hydrolase</keyword>
<dbReference type="SUPFAM" id="SSF101386">
    <property type="entry name" value="all-alpha NTP pyrophosphatases"/>
    <property type="match status" value="1"/>
</dbReference>
<dbReference type="Proteomes" id="UP000248066">
    <property type="component" value="Unassembled WGS sequence"/>
</dbReference>
<name>A0A2W0HHD8_9BACI</name>
<accession>A0A2W0HHD8</accession>
<reference evidence="1 2" key="1">
    <citation type="submission" date="2017-10" db="EMBL/GenBank/DDBJ databases">
        <title>Bacillus sp. nov., a halophilic bacterium isolated from a Yangshapao Lake.</title>
        <authorList>
            <person name="Wang H."/>
        </authorList>
    </citation>
    <scope>NUCLEOTIDE SEQUENCE [LARGE SCALE GENOMIC DNA]</scope>
    <source>
        <strain evidence="1 2">YSP-3</strain>
    </source>
</reference>
<dbReference type="AlphaFoldDB" id="A0A2W0HHD8"/>
<evidence type="ECO:0000313" key="2">
    <source>
        <dbReference type="Proteomes" id="UP000248066"/>
    </source>
</evidence>
<comment type="caution">
    <text evidence="1">The sequence shown here is derived from an EMBL/GenBank/DDBJ whole genome shotgun (WGS) entry which is preliminary data.</text>
</comment>
<sequence>MIYNKLVRDRIPEIIEKSGKEAVIEKLTREEYIKAAREKLFEEIDEYIDADKDEDAVEELADLLELIYALGAVHGASAEILEKLRKKKAETRGGFQERLYLKEVKE</sequence>
<gene>
    <name evidence="1" type="ORF">CR205_14295</name>
</gene>
<dbReference type="RefSeq" id="WP_110520785.1">
    <property type="nucleotide sequence ID" value="NZ_PDOF01000002.1"/>
</dbReference>
<dbReference type="GO" id="GO:0016787">
    <property type="term" value="F:hydrolase activity"/>
    <property type="evidence" value="ECO:0007669"/>
    <property type="project" value="UniProtKB-KW"/>
</dbReference>
<dbReference type="OrthoDB" id="9813491at2"/>